<dbReference type="InterPro" id="IPR011907">
    <property type="entry name" value="RNase_III"/>
</dbReference>
<evidence type="ECO:0000256" key="9">
    <source>
        <dbReference type="ARBA" id="ARBA00022722"/>
    </source>
</evidence>
<reference evidence="18 19" key="2">
    <citation type="journal article" date="2012" name="Stand. Genomic Sci.">
        <title>Complete genome sequence of the termite hindgut bacterium Spirochaeta coccoides type strain (SPN1(T)), reclassification in the genus Sphaerochaeta as Sphaerochaeta coccoides comb. nov. and emendations of the family Spirochaetaceae and the genus Sphaerochaeta.</title>
        <authorList>
            <person name="Abt B."/>
            <person name="Han C."/>
            <person name="Scheuner C."/>
            <person name="Lu M."/>
            <person name="Lapidus A."/>
            <person name="Nolan M."/>
            <person name="Lucas S."/>
            <person name="Hammon N."/>
            <person name="Deshpande S."/>
            <person name="Cheng J.F."/>
            <person name="Tapia R."/>
            <person name="Goodwin L.A."/>
            <person name="Pitluck S."/>
            <person name="Liolios K."/>
            <person name="Pagani I."/>
            <person name="Ivanova N."/>
            <person name="Mavromatis K."/>
            <person name="Mikhailova N."/>
            <person name="Huntemann M."/>
            <person name="Pati A."/>
            <person name="Chen A."/>
            <person name="Palaniappan K."/>
            <person name="Land M."/>
            <person name="Hauser L."/>
            <person name="Brambilla E.M."/>
            <person name="Rohde M."/>
            <person name="Spring S."/>
            <person name="Gronow S."/>
            <person name="Goker M."/>
            <person name="Woyke T."/>
            <person name="Bristow J."/>
            <person name="Eisen J.A."/>
            <person name="Markowitz V."/>
            <person name="Hugenholtz P."/>
            <person name="Kyrpides N.C."/>
            <person name="Klenk H.P."/>
            <person name="Detter J.C."/>
        </authorList>
    </citation>
    <scope>NUCLEOTIDE SEQUENCE [LARGE SCALE GENOMIC DNA]</scope>
    <source>
        <strain evidence="19">ATCC BAA-1237 / DSM 17374 / SPN1</strain>
    </source>
</reference>
<keyword evidence="10 15" id="KW-0479">Metal-binding</keyword>
<feature type="binding site" evidence="15">
    <location>
        <position position="66"/>
    </location>
    <ligand>
        <name>Mg(2+)</name>
        <dbReference type="ChEBI" id="CHEBI:18420"/>
    </ligand>
</feature>
<comment type="cofactor">
    <cofactor evidence="15">
        <name>Mg(2+)</name>
        <dbReference type="ChEBI" id="CHEBI:18420"/>
    </cofactor>
</comment>
<dbReference type="GO" id="GO:0010468">
    <property type="term" value="P:regulation of gene expression"/>
    <property type="evidence" value="ECO:0007669"/>
    <property type="project" value="TreeGrafter"/>
</dbReference>
<dbReference type="InterPro" id="IPR036389">
    <property type="entry name" value="RNase_III_sf"/>
</dbReference>
<reference evidence="19" key="1">
    <citation type="submission" date="2011-04" db="EMBL/GenBank/DDBJ databases">
        <title>The complete genome of Spirochaeta coccoides DSM 17374.</title>
        <authorList>
            <person name="Lucas S."/>
            <person name="Copeland A."/>
            <person name="Lapidus A."/>
            <person name="Bruce D."/>
            <person name="Goodwin L."/>
            <person name="Pitluck S."/>
            <person name="Peters L."/>
            <person name="Kyrpides N."/>
            <person name="Mavromatis K."/>
            <person name="Pagani I."/>
            <person name="Ivanova N."/>
            <person name="Ovchinnikova G."/>
            <person name="Lu M."/>
            <person name="Detter J.C."/>
            <person name="Tapia R."/>
            <person name="Han C."/>
            <person name="Land M."/>
            <person name="Hauser L."/>
            <person name="Markowitz V."/>
            <person name="Cheng J.-F."/>
            <person name="Hugenholtz P."/>
            <person name="Woyke T."/>
            <person name="Wu D."/>
            <person name="Spring S."/>
            <person name="Schroeder M."/>
            <person name="Brambilla E."/>
            <person name="Klenk H.-P."/>
            <person name="Eisen J.A."/>
        </authorList>
    </citation>
    <scope>NUCLEOTIDE SEQUENCE [LARGE SCALE GENOMIC DNA]</scope>
    <source>
        <strain evidence="19">ATCC BAA-1237 / DSM 17374 / SPN1</strain>
    </source>
</reference>
<feature type="active site" evidence="15">
    <location>
        <position position="142"/>
    </location>
</feature>
<feature type="binding site" evidence="15">
    <location>
        <position position="139"/>
    </location>
    <ligand>
        <name>Mg(2+)</name>
        <dbReference type="ChEBI" id="CHEBI:18420"/>
    </ligand>
</feature>
<evidence type="ECO:0000256" key="10">
    <source>
        <dbReference type="ARBA" id="ARBA00022723"/>
    </source>
</evidence>
<dbReference type="GO" id="GO:0004525">
    <property type="term" value="F:ribonuclease III activity"/>
    <property type="evidence" value="ECO:0007669"/>
    <property type="project" value="UniProtKB-UniRule"/>
</dbReference>
<dbReference type="PROSITE" id="PS50142">
    <property type="entry name" value="RNASE_3_2"/>
    <property type="match status" value="1"/>
</dbReference>
<evidence type="ECO:0000313" key="18">
    <source>
        <dbReference type="EMBL" id="AEC01748.1"/>
    </source>
</evidence>
<dbReference type="eggNOG" id="COG0571">
    <property type="taxonomic scope" value="Bacteria"/>
</dbReference>
<dbReference type="GO" id="GO:0046872">
    <property type="term" value="F:metal ion binding"/>
    <property type="evidence" value="ECO:0007669"/>
    <property type="project" value="UniProtKB-KW"/>
</dbReference>
<dbReference type="Gene3D" id="3.30.160.20">
    <property type="match status" value="1"/>
</dbReference>
<dbReference type="EMBL" id="CP002659">
    <property type="protein sequence ID" value="AEC01748.1"/>
    <property type="molecule type" value="Genomic_DNA"/>
</dbReference>
<feature type="active site" evidence="15">
    <location>
        <position position="70"/>
    </location>
</feature>
<comment type="function">
    <text evidence="15">Digests double-stranded RNA. Involved in the processing of primary rRNA transcript to yield the immediate precursors to the large and small rRNAs (23S and 16S). Processes some mRNAs, and tRNAs when they are encoded in the rRNA operon. Processes pre-crRNA and tracrRNA of type II CRISPR loci if present in the organism.</text>
</comment>
<dbReference type="Proteomes" id="UP000007939">
    <property type="component" value="Chromosome"/>
</dbReference>
<evidence type="ECO:0000259" key="16">
    <source>
        <dbReference type="PROSITE" id="PS50137"/>
    </source>
</evidence>
<dbReference type="GO" id="GO:0006397">
    <property type="term" value="P:mRNA processing"/>
    <property type="evidence" value="ECO:0007669"/>
    <property type="project" value="UniProtKB-UniRule"/>
</dbReference>
<dbReference type="GO" id="GO:0042802">
    <property type="term" value="F:identical protein binding"/>
    <property type="evidence" value="ECO:0007669"/>
    <property type="project" value="UniProtKB-ARBA"/>
</dbReference>
<dbReference type="STRING" id="760011.Spico_0520"/>
<comment type="subcellular location">
    <subcellularLocation>
        <location evidence="2 15">Cytoplasm</location>
    </subcellularLocation>
</comment>
<organism evidence="18 19">
    <name type="scientific">Parasphaerochaeta coccoides (strain ATCC BAA-1237 / DSM 17374 / SPN1)</name>
    <name type="common">Sphaerochaeta coccoides</name>
    <dbReference type="NCBI Taxonomy" id="760011"/>
    <lineage>
        <taxon>Bacteria</taxon>
        <taxon>Pseudomonadati</taxon>
        <taxon>Spirochaetota</taxon>
        <taxon>Spirochaetia</taxon>
        <taxon>Spirochaetales</taxon>
        <taxon>Sphaerochaetaceae</taxon>
        <taxon>Parasphaerochaeta</taxon>
    </lineage>
</organism>
<keyword evidence="12 15" id="KW-0378">Hydrolase</keyword>
<dbReference type="GO" id="GO:0003725">
    <property type="term" value="F:double-stranded RNA binding"/>
    <property type="evidence" value="ECO:0007669"/>
    <property type="project" value="TreeGrafter"/>
</dbReference>
<comment type="subunit">
    <text evidence="4 15">Homodimer.</text>
</comment>
<dbReference type="SUPFAM" id="SSF54768">
    <property type="entry name" value="dsRNA-binding domain-like"/>
    <property type="match status" value="1"/>
</dbReference>
<keyword evidence="8 15" id="KW-0819">tRNA processing</keyword>
<keyword evidence="14 15" id="KW-0694">RNA-binding</keyword>
<dbReference type="KEGG" id="scc:Spico_0520"/>
<dbReference type="GO" id="GO:0005737">
    <property type="term" value="C:cytoplasm"/>
    <property type="evidence" value="ECO:0007669"/>
    <property type="project" value="UniProtKB-SubCell"/>
</dbReference>
<dbReference type="PROSITE" id="PS00517">
    <property type="entry name" value="RNASE_3_1"/>
    <property type="match status" value="1"/>
</dbReference>
<evidence type="ECO:0000259" key="17">
    <source>
        <dbReference type="PROSITE" id="PS50142"/>
    </source>
</evidence>
<dbReference type="GO" id="GO:0008033">
    <property type="term" value="P:tRNA processing"/>
    <property type="evidence" value="ECO:0007669"/>
    <property type="project" value="UniProtKB-KW"/>
</dbReference>
<feature type="binding site" evidence="15">
    <location>
        <position position="142"/>
    </location>
    <ligand>
        <name>Mg(2+)</name>
        <dbReference type="ChEBI" id="CHEBI:18420"/>
    </ligand>
</feature>
<comment type="similarity">
    <text evidence="3">Belongs to the ribonuclease III family.</text>
</comment>
<keyword evidence="6 15" id="KW-0698">rRNA processing</keyword>
<keyword evidence="9 15" id="KW-0540">Nuclease</keyword>
<evidence type="ECO:0000313" key="19">
    <source>
        <dbReference type="Proteomes" id="UP000007939"/>
    </source>
</evidence>
<dbReference type="InterPro" id="IPR014720">
    <property type="entry name" value="dsRBD_dom"/>
</dbReference>
<comment type="catalytic activity">
    <reaction evidence="1 15">
        <text>Endonucleolytic cleavage to 5'-phosphomonoester.</text>
        <dbReference type="EC" id="3.1.26.3"/>
    </reaction>
</comment>
<dbReference type="PANTHER" id="PTHR11207:SF0">
    <property type="entry name" value="RIBONUCLEASE 3"/>
    <property type="match status" value="1"/>
</dbReference>
<evidence type="ECO:0000256" key="2">
    <source>
        <dbReference type="ARBA" id="ARBA00004496"/>
    </source>
</evidence>
<dbReference type="Gene3D" id="1.10.1520.10">
    <property type="entry name" value="Ribonuclease III domain"/>
    <property type="match status" value="1"/>
</dbReference>
<dbReference type="AlphaFoldDB" id="F4GJA8"/>
<dbReference type="PANTHER" id="PTHR11207">
    <property type="entry name" value="RIBONUCLEASE III"/>
    <property type="match status" value="1"/>
</dbReference>
<dbReference type="CDD" id="cd00593">
    <property type="entry name" value="RIBOc"/>
    <property type="match status" value="1"/>
</dbReference>
<evidence type="ECO:0000256" key="15">
    <source>
        <dbReference type="HAMAP-Rule" id="MF_00104"/>
    </source>
</evidence>
<dbReference type="EC" id="3.1.26.3" evidence="15"/>
<gene>
    <name evidence="15" type="primary">rnc</name>
    <name evidence="18" type="ordered locus">Spico_0520</name>
</gene>
<evidence type="ECO:0000256" key="8">
    <source>
        <dbReference type="ARBA" id="ARBA00022694"/>
    </source>
</evidence>
<protein>
    <recommendedName>
        <fullName evidence="15">Ribonuclease 3</fullName>
        <ecNumber evidence="15">3.1.26.3</ecNumber>
    </recommendedName>
    <alternativeName>
        <fullName evidence="15">Ribonuclease III</fullName>
        <shortName evidence="15">RNase III</shortName>
    </alternativeName>
</protein>
<dbReference type="RefSeq" id="WP_013739144.1">
    <property type="nucleotide sequence ID" value="NC_015436.1"/>
</dbReference>
<dbReference type="SMART" id="SM00535">
    <property type="entry name" value="RIBOc"/>
    <property type="match status" value="1"/>
</dbReference>
<name>F4GJA8_PARC1</name>
<evidence type="ECO:0000256" key="4">
    <source>
        <dbReference type="ARBA" id="ARBA00011738"/>
    </source>
</evidence>
<dbReference type="HOGENOM" id="CLU_000907_1_3_12"/>
<dbReference type="GO" id="GO:0006364">
    <property type="term" value="P:rRNA processing"/>
    <property type="evidence" value="ECO:0007669"/>
    <property type="project" value="UniProtKB-UniRule"/>
</dbReference>
<proteinExistence type="inferred from homology"/>
<feature type="domain" description="RNase III" evidence="17">
    <location>
        <begin position="25"/>
        <end position="153"/>
    </location>
</feature>
<dbReference type="PROSITE" id="PS50137">
    <property type="entry name" value="DS_RBD"/>
    <property type="match status" value="1"/>
</dbReference>
<dbReference type="CDD" id="cd10845">
    <property type="entry name" value="DSRM_RNAse_III_family"/>
    <property type="match status" value="1"/>
</dbReference>
<dbReference type="FunFam" id="1.10.1520.10:FF:000001">
    <property type="entry name" value="Ribonuclease 3"/>
    <property type="match status" value="1"/>
</dbReference>
<keyword evidence="11 15" id="KW-0255">Endonuclease</keyword>
<sequence>MKIALSRKMDFGKAPPVSPERKRELLYFQKNAGIKFHSLELLNLAFTHRSFFNESRHEVDNNERLEFLGDSVLGFMVSEWLFLNLPARHEGDFSKIRSYVVNEDSLAEIALSLHVDRFLIIGKGEEMNGGRTKKTILADCMEAIFAAYYLDAGLKPVQELILRHLVPAIMVVLDDRHKKDYKTLLQEIIQKRYHKYPVYELLRTSGPEHDRTFWVQVNVVGNIFGPASGANKKEAEQNAACAAYEALTGHHNKDTE</sequence>
<dbReference type="GO" id="GO:0019843">
    <property type="term" value="F:rRNA binding"/>
    <property type="evidence" value="ECO:0007669"/>
    <property type="project" value="UniProtKB-KW"/>
</dbReference>
<keyword evidence="7 15" id="KW-0507">mRNA processing</keyword>
<dbReference type="FunFam" id="3.30.160.20:FF:000003">
    <property type="entry name" value="Ribonuclease 3"/>
    <property type="match status" value="1"/>
</dbReference>
<evidence type="ECO:0000256" key="5">
    <source>
        <dbReference type="ARBA" id="ARBA00022490"/>
    </source>
</evidence>
<dbReference type="HAMAP" id="MF_00104">
    <property type="entry name" value="RNase_III"/>
    <property type="match status" value="1"/>
</dbReference>
<evidence type="ECO:0000256" key="13">
    <source>
        <dbReference type="ARBA" id="ARBA00022842"/>
    </source>
</evidence>
<dbReference type="Pfam" id="PF00035">
    <property type="entry name" value="dsrm"/>
    <property type="match status" value="1"/>
</dbReference>
<dbReference type="Pfam" id="PF14622">
    <property type="entry name" value="Ribonucleas_3_3"/>
    <property type="match status" value="1"/>
</dbReference>
<evidence type="ECO:0000256" key="11">
    <source>
        <dbReference type="ARBA" id="ARBA00022759"/>
    </source>
</evidence>
<feature type="domain" description="DRBM" evidence="16">
    <location>
        <begin position="180"/>
        <end position="249"/>
    </location>
</feature>
<keyword evidence="15" id="KW-0699">rRNA-binding</keyword>
<dbReference type="InterPro" id="IPR000999">
    <property type="entry name" value="RNase_III_dom"/>
</dbReference>
<evidence type="ECO:0000256" key="6">
    <source>
        <dbReference type="ARBA" id="ARBA00022552"/>
    </source>
</evidence>
<accession>F4GJA8</accession>
<dbReference type="NCBIfam" id="TIGR02191">
    <property type="entry name" value="RNaseIII"/>
    <property type="match status" value="1"/>
</dbReference>
<evidence type="ECO:0000256" key="12">
    <source>
        <dbReference type="ARBA" id="ARBA00022801"/>
    </source>
</evidence>
<evidence type="ECO:0000256" key="3">
    <source>
        <dbReference type="ARBA" id="ARBA00010183"/>
    </source>
</evidence>
<keyword evidence="19" id="KW-1185">Reference proteome</keyword>
<dbReference type="SUPFAM" id="SSF69065">
    <property type="entry name" value="RNase III domain-like"/>
    <property type="match status" value="1"/>
</dbReference>
<keyword evidence="5 15" id="KW-0963">Cytoplasm</keyword>
<evidence type="ECO:0000256" key="7">
    <source>
        <dbReference type="ARBA" id="ARBA00022664"/>
    </source>
</evidence>
<keyword evidence="13 15" id="KW-0460">Magnesium</keyword>
<evidence type="ECO:0000256" key="14">
    <source>
        <dbReference type="ARBA" id="ARBA00022884"/>
    </source>
</evidence>
<evidence type="ECO:0000256" key="1">
    <source>
        <dbReference type="ARBA" id="ARBA00000109"/>
    </source>
</evidence>
<dbReference type="SMART" id="SM00358">
    <property type="entry name" value="DSRM"/>
    <property type="match status" value="1"/>
</dbReference>